<proteinExistence type="predicted"/>
<evidence type="ECO:0000313" key="4">
    <source>
        <dbReference type="Proteomes" id="UP001499895"/>
    </source>
</evidence>
<dbReference type="EMBL" id="BAAAHB010000064">
    <property type="protein sequence ID" value="GAA0479976.1"/>
    <property type="molecule type" value="Genomic_DNA"/>
</dbReference>
<accession>A0ABP3KHG0</accession>
<dbReference type="RefSeq" id="WP_344094174.1">
    <property type="nucleotide sequence ID" value="NZ_BAAAHB010000064.1"/>
</dbReference>
<feature type="signal peptide" evidence="2">
    <location>
        <begin position="1"/>
        <end position="31"/>
    </location>
</feature>
<keyword evidence="2" id="KW-0732">Signal</keyword>
<feature type="region of interest" description="Disordered" evidence="1">
    <location>
        <begin position="29"/>
        <end position="48"/>
    </location>
</feature>
<comment type="caution">
    <text evidence="3">The sequence shown here is derived from an EMBL/GenBank/DDBJ whole genome shotgun (WGS) entry which is preliminary data.</text>
</comment>
<evidence type="ECO:0000256" key="1">
    <source>
        <dbReference type="SAM" id="MobiDB-lite"/>
    </source>
</evidence>
<dbReference type="Proteomes" id="UP001499895">
    <property type="component" value="Unassembled WGS sequence"/>
</dbReference>
<protein>
    <recommendedName>
        <fullName evidence="5">Clostridial hydrophobic W</fullName>
    </recommendedName>
</protein>
<name>A0ABP3KHG0_9ACTN</name>
<feature type="compositionally biased region" description="Polar residues" evidence="1">
    <location>
        <begin position="30"/>
        <end position="44"/>
    </location>
</feature>
<evidence type="ECO:0008006" key="5">
    <source>
        <dbReference type="Google" id="ProtNLM"/>
    </source>
</evidence>
<feature type="chain" id="PRO_5045941817" description="Clostridial hydrophobic W" evidence="2">
    <location>
        <begin position="32"/>
        <end position="199"/>
    </location>
</feature>
<gene>
    <name evidence="3" type="ORF">GCM10009544_47430</name>
</gene>
<organism evidence="3 4">
    <name type="scientific">Streptomyces stramineus</name>
    <dbReference type="NCBI Taxonomy" id="173861"/>
    <lineage>
        <taxon>Bacteria</taxon>
        <taxon>Bacillati</taxon>
        <taxon>Actinomycetota</taxon>
        <taxon>Actinomycetes</taxon>
        <taxon>Kitasatosporales</taxon>
        <taxon>Streptomycetaceae</taxon>
        <taxon>Streptomyces</taxon>
    </lineage>
</organism>
<dbReference type="InterPro" id="IPR006637">
    <property type="entry name" value="ChW"/>
</dbReference>
<sequence>MNGFITKSGKALLALSVTAVLGAAGMGTAHAQSPSADTGRSGTTVGAPRTAAEAVKAELAKRGPSTADARIICYRAHVADIGWQPVVCDGTVAGTAGQSRAVEALEIATGNVGGLCANAHLRDIGWQGTRCAGDYQNVLVGTTGQARRMEALSISVGSGTVTARAHVQNIGWMGATRGASVTVGTTGSSLRLEAVQLWV</sequence>
<evidence type="ECO:0000313" key="3">
    <source>
        <dbReference type="EMBL" id="GAA0479976.1"/>
    </source>
</evidence>
<dbReference type="SMART" id="SM00728">
    <property type="entry name" value="ChW"/>
    <property type="match status" value="2"/>
</dbReference>
<keyword evidence="4" id="KW-1185">Reference proteome</keyword>
<dbReference type="Pfam" id="PF07538">
    <property type="entry name" value="ChW"/>
    <property type="match status" value="3"/>
</dbReference>
<reference evidence="4" key="1">
    <citation type="journal article" date="2019" name="Int. J. Syst. Evol. Microbiol.">
        <title>The Global Catalogue of Microorganisms (GCM) 10K type strain sequencing project: providing services to taxonomists for standard genome sequencing and annotation.</title>
        <authorList>
            <consortium name="The Broad Institute Genomics Platform"/>
            <consortium name="The Broad Institute Genome Sequencing Center for Infectious Disease"/>
            <person name="Wu L."/>
            <person name="Ma J."/>
        </authorList>
    </citation>
    <scope>NUCLEOTIDE SEQUENCE [LARGE SCALE GENOMIC DNA]</scope>
    <source>
        <strain evidence="4">JCM 10649</strain>
    </source>
</reference>
<evidence type="ECO:0000256" key="2">
    <source>
        <dbReference type="SAM" id="SignalP"/>
    </source>
</evidence>